<dbReference type="GO" id="GO:0005634">
    <property type="term" value="C:nucleus"/>
    <property type="evidence" value="ECO:0007669"/>
    <property type="project" value="UniProtKB-SubCell"/>
</dbReference>
<dbReference type="InterPro" id="IPR036188">
    <property type="entry name" value="FAD/NAD-bd_sf"/>
</dbReference>
<dbReference type="Pfam" id="PF00046">
    <property type="entry name" value="Homeodomain"/>
    <property type="match status" value="1"/>
</dbReference>
<dbReference type="OrthoDB" id="202203at2759"/>
<keyword evidence="4" id="KW-0560">Oxidoreductase</keyword>
<keyword evidence="2" id="KW-0285">Flavoprotein</keyword>
<feature type="region of interest" description="Disordered" evidence="7">
    <location>
        <begin position="567"/>
        <end position="589"/>
    </location>
</feature>
<evidence type="ECO:0000256" key="5">
    <source>
        <dbReference type="PROSITE-ProRule" id="PRU00108"/>
    </source>
</evidence>
<keyword evidence="10" id="KW-1185">Reference proteome</keyword>
<dbReference type="PANTHER" id="PTHR43735">
    <property type="entry name" value="APOPTOSIS-INDUCING FACTOR 1"/>
    <property type="match status" value="1"/>
</dbReference>
<feature type="compositionally biased region" description="Polar residues" evidence="7">
    <location>
        <begin position="652"/>
        <end position="671"/>
    </location>
</feature>
<proteinExistence type="inferred from homology"/>
<evidence type="ECO:0000256" key="2">
    <source>
        <dbReference type="ARBA" id="ARBA00022630"/>
    </source>
</evidence>
<dbReference type="InterPro" id="IPR023753">
    <property type="entry name" value="FAD/NAD-binding_dom"/>
</dbReference>
<feature type="region of interest" description="Disordered" evidence="7">
    <location>
        <begin position="609"/>
        <end position="683"/>
    </location>
</feature>
<dbReference type="PROSITE" id="PS50071">
    <property type="entry name" value="HOMEOBOX_2"/>
    <property type="match status" value="1"/>
</dbReference>
<keyword evidence="5 6" id="KW-0238">DNA-binding</keyword>
<dbReference type="PANTHER" id="PTHR43735:SF3">
    <property type="entry name" value="FERROPTOSIS SUPPRESSOR PROTEIN 1"/>
    <property type="match status" value="1"/>
</dbReference>
<comment type="similarity">
    <text evidence="1">Belongs to the FAD-dependent oxidoreductase family.</text>
</comment>
<dbReference type="InterPro" id="IPR001356">
    <property type="entry name" value="HD"/>
</dbReference>
<evidence type="ECO:0000259" key="8">
    <source>
        <dbReference type="PROSITE" id="PS50071"/>
    </source>
</evidence>
<dbReference type="PRINTS" id="PR00411">
    <property type="entry name" value="PNDRDTASEI"/>
</dbReference>
<dbReference type="Pfam" id="PF07992">
    <property type="entry name" value="Pyr_redox_2"/>
    <property type="match status" value="1"/>
</dbReference>
<evidence type="ECO:0000256" key="6">
    <source>
        <dbReference type="RuleBase" id="RU000682"/>
    </source>
</evidence>
<dbReference type="GO" id="GO:0050660">
    <property type="term" value="F:flavin adenine dinucleotide binding"/>
    <property type="evidence" value="ECO:0007669"/>
    <property type="project" value="TreeGrafter"/>
</dbReference>
<name>A0A9Q5HTI2_SANBA</name>
<dbReference type="Gene3D" id="1.10.10.60">
    <property type="entry name" value="Homeodomain-like"/>
    <property type="match status" value="1"/>
</dbReference>
<dbReference type="GO" id="GO:0005737">
    <property type="term" value="C:cytoplasm"/>
    <property type="evidence" value="ECO:0007669"/>
    <property type="project" value="TreeGrafter"/>
</dbReference>
<dbReference type="GO" id="GO:0004174">
    <property type="term" value="F:electron-transferring-flavoprotein dehydrogenase activity"/>
    <property type="evidence" value="ECO:0007669"/>
    <property type="project" value="TreeGrafter"/>
</dbReference>
<evidence type="ECO:0000313" key="9">
    <source>
        <dbReference type="EMBL" id="OCB85604.1"/>
    </source>
</evidence>
<dbReference type="CDD" id="cd00086">
    <property type="entry name" value="homeodomain"/>
    <property type="match status" value="1"/>
</dbReference>
<evidence type="ECO:0000256" key="3">
    <source>
        <dbReference type="ARBA" id="ARBA00022827"/>
    </source>
</evidence>
<dbReference type="EMBL" id="LNZH02000208">
    <property type="protein sequence ID" value="OCB85604.1"/>
    <property type="molecule type" value="Genomic_DNA"/>
</dbReference>
<reference evidence="9" key="1">
    <citation type="submission" date="2016-06" db="EMBL/GenBank/DDBJ databases">
        <title>Draft Genome sequence of the fungus Inonotus baumii.</title>
        <authorList>
            <person name="Zhu H."/>
            <person name="Lin W."/>
        </authorList>
    </citation>
    <scope>NUCLEOTIDE SEQUENCE</scope>
    <source>
        <strain evidence="9">821</strain>
    </source>
</reference>
<dbReference type="Gene3D" id="3.50.50.100">
    <property type="match status" value="1"/>
</dbReference>
<evidence type="ECO:0000256" key="7">
    <source>
        <dbReference type="SAM" id="MobiDB-lite"/>
    </source>
</evidence>
<dbReference type="SUPFAM" id="SSF51905">
    <property type="entry name" value="FAD/NAD(P)-binding domain"/>
    <property type="match status" value="1"/>
</dbReference>
<accession>A0A9Q5HTI2</accession>
<comment type="caution">
    <text evidence="9">The sequence shown here is derived from an EMBL/GenBank/DDBJ whole genome shotgun (WGS) entry which is preliminary data.</text>
</comment>
<keyword evidence="5 6" id="KW-0371">Homeobox</keyword>
<dbReference type="Proteomes" id="UP000757232">
    <property type="component" value="Unassembled WGS sequence"/>
</dbReference>
<dbReference type="GO" id="GO:0003677">
    <property type="term" value="F:DNA binding"/>
    <property type="evidence" value="ECO:0007669"/>
    <property type="project" value="UniProtKB-UniRule"/>
</dbReference>
<organism evidence="9 10">
    <name type="scientific">Sanghuangporus baumii</name>
    <name type="common">Phellinus baumii</name>
    <dbReference type="NCBI Taxonomy" id="108892"/>
    <lineage>
        <taxon>Eukaryota</taxon>
        <taxon>Fungi</taxon>
        <taxon>Dikarya</taxon>
        <taxon>Basidiomycota</taxon>
        <taxon>Agaricomycotina</taxon>
        <taxon>Agaricomycetes</taxon>
        <taxon>Hymenochaetales</taxon>
        <taxon>Hymenochaetaceae</taxon>
        <taxon>Sanghuangporus</taxon>
    </lineage>
</organism>
<dbReference type="AlphaFoldDB" id="A0A9Q5HTI2"/>
<gene>
    <name evidence="9" type="ORF">A7U60_g7253</name>
</gene>
<dbReference type="SMART" id="SM00389">
    <property type="entry name" value="HOX"/>
    <property type="match status" value="1"/>
</dbReference>
<keyword evidence="3" id="KW-0274">FAD</keyword>
<evidence type="ECO:0000256" key="4">
    <source>
        <dbReference type="ARBA" id="ARBA00023002"/>
    </source>
</evidence>
<protein>
    <submittedName>
        <fullName evidence="9">FAD/NAD-binding domain-containing protein</fullName>
    </submittedName>
</protein>
<sequence>MASAKQNIVVVGGGCAGVGIARQLSQKLPSVHSNYNLLLITERDVHVHLPAAIRMLVTSDDSLESSALIPYDQLFVNNFGTTKFGKVVSIEKNSNGTGGNVVLESAEKVPFRYLVVATGSIWEGPLAVVAEQKKELVSSVQNWREAFKKSKAVVIGGAGSVGLEFAGEILDVFPDTEITIVTAGSLPLSSAYPEKFRKDVLRRWSKRGVKFILDDRIDDVPEGKFTTIATAKGQKLNADLVLLTRGPKPNTDLLRSLGDDTLDERGYVKVSPTLQLANHPDIFAAGDIIAVNEQKQAAKAPGHAGVVTANLLSIITSKEPKKTYQTPFEGIFITDGKYHGAGYVSVLWGLTFGDTVVPMVKGKSLSNRELISTPLSDMLPPKRSTRSARADSPSIEVDSNQVDACDQHIDHVKLPTLLPRPADAHETEVQFVFNTPQNAKARFTLTESSRKRTRRKLTTPQRLALEDLARNGNSPSLESRRALADELGLELKVVSVWFQNKRRPSSKLNESTQVDDPESWETRQILGDVNNSTTPHEIALYKSGGPCETKSMALSKISREEGRTYPGIWDFLPSSPPGPASEASQSQSSLLENVPELIDLQKRHRSLEWACSNDKRSAKKSRTGSSPSDQEPMSLLSPPVGTILQRQRTDQKPQSPTANTLRSGSSGPTNRSRVRHALPKSRSFDDQARIDKDVLDVALALIELKKLRDPQLLRKSN</sequence>
<dbReference type="SUPFAM" id="SSF46689">
    <property type="entry name" value="Homeodomain-like"/>
    <property type="match status" value="1"/>
</dbReference>
<evidence type="ECO:0000313" key="10">
    <source>
        <dbReference type="Proteomes" id="UP000757232"/>
    </source>
</evidence>
<feature type="domain" description="Homeobox" evidence="8">
    <location>
        <begin position="448"/>
        <end position="508"/>
    </location>
</feature>
<comment type="subcellular location">
    <subcellularLocation>
        <location evidence="5 6">Nucleus</location>
    </subcellularLocation>
</comment>
<dbReference type="PRINTS" id="PR00368">
    <property type="entry name" value="FADPNR"/>
</dbReference>
<evidence type="ECO:0000256" key="1">
    <source>
        <dbReference type="ARBA" id="ARBA00006442"/>
    </source>
</evidence>
<keyword evidence="5 6" id="KW-0539">Nucleus</keyword>
<dbReference type="InterPro" id="IPR009057">
    <property type="entry name" value="Homeodomain-like_sf"/>
</dbReference>
<feature type="region of interest" description="Disordered" evidence="7">
    <location>
        <begin position="375"/>
        <end position="396"/>
    </location>
</feature>
<feature type="DNA-binding region" description="Homeobox" evidence="5">
    <location>
        <begin position="450"/>
        <end position="509"/>
    </location>
</feature>
<feature type="compositionally biased region" description="Low complexity" evidence="7">
    <location>
        <begin position="580"/>
        <end position="589"/>
    </location>
</feature>